<protein>
    <submittedName>
        <fullName evidence="2">Uncharacterized protein</fullName>
    </submittedName>
</protein>
<dbReference type="EMBL" id="BQNB010015629">
    <property type="protein sequence ID" value="GJT42250.1"/>
    <property type="molecule type" value="Genomic_DNA"/>
</dbReference>
<evidence type="ECO:0000313" key="2">
    <source>
        <dbReference type="EMBL" id="GJT42250.1"/>
    </source>
</evidence>
<feature type="region of interest" description="Disordered" evidence="1">
    <location>
        <begin position="1"/>
        <end position="26"/>
    </location>
</feature>
<dbReference type="Proteomes" id="UP001151760">
    <property type="component" value="Unassembled WGS sequence"/>
</dbReference>
<keyword evidence="3" id="KW-1185">Reference proteome</keyword>
<reference evidence="2" key="2">
    <citation type="submission" date="2022-01" db="EMBL/GenBank/DDBJ databases">
        <authorList>
            <person name="Yamashiro T."/>
            <person name="Shiraishi A."/>
            <person name="Satake H."/>
            <person name="Nakayama K."/>
        </authorList>
    </citation>
    <scope>NUCLEOTIDE SEQUENCE</scope>
</reference>
<comment type="caution">
    <text evidence="2">The sequence shown here is derived from an EMBL/GenBank/DDBJ whole genome shotgun (WGS) entry which is preliminary data.</text>
</comment>
<proteinExistence type="predicted"/>
<evidence type="ECO:0000256" key="1">
    <source>
        <dbReference type="SAM" id="MobiDB-lite"/>
    </source>
</evidence>
<accession>A0ABQ5DT74</accession>
<feature type="region of interest" description="Disordered" evidence="1">
    <location>
        <begin position="90"/>
        <end position="114"/>
    </location>
</feature>
<organism evidence="2 3">
    <name type="scientific">Tanacetum coccineum</name>
    <dbReference type="NCBI Taxonomy" id="301880"/>
    <lineage>
        <taxon>Eukaryota</taxon>
        <taxon>Viridiplantae</taxon>
        <taxon>Streptophyta</taxon>
        <taxon>Embryophyta</taxon>
        <taxon>Tracheophyta</taxon>
        <taxon>Spermatophyta</taxon>
        <taxon>Magnoliopsida</taxon>
        <taxon>eudicotyledons</taxon>
        <taxon>Gunneridae</taxon>
        <taxon>Pentapetalae</taxon>
        <taxon>asterids</taxon>
        <taxon>campanulids</taxon>
        <taxon>Asterales</taxon>
        <taxon>Asteraceae</taxon>
        <taxon>Asteroideae</taxon>
        <taxon>Anthemideae</taxon>
        <taxon>Anthemidinae</taxon>
        <taxon>Tanacetum</taxon>
    </lineage>
</organism>
<reference evidence="2" key="1">
    <citation type="journal article" date="2022" name="Int. J. Mol. Sci.">
        <title>Draft Genome of Tanacetum Coccineum: Genomic Comparison of Closely Related Tanacetum-Family Plants.</title>
        <authorList>
            <person name="Yamashiro T."/>
            <person name="Shiraishi A."/>
            <person name="Nakayama K."/>
            <person name="Satake H."/>
        </authorList>
    </citation>
    <scope>NUCLEOTIDE SEQUENCE</scope>
</reference>
<evidence type="ECO:0000313" key="3">
    <source>
        <dbReference type="Proteomes" id="UP001151760"/>
    </source>
</evidence>
<gene>
    <name evidence="2" type="ORF">Tco_0950965</name>
</gene>
<name>A0ABQ5DT74_9ASTR</name>
<feature type="compositionally biased region" description="Basic residues" evidence="1">
    <location>
        <begin position="9"/>
        <end position="20"/>
    </location>
</feature>
<sequence>MNVHSPETRRRRIRHTRIKGGRRDTRSKVQRNGIFFNKTVDLINGQVGSIGVHVKFRNDRFTDRLRSERHVVQGKGEIKRVNVRRMERTWEKKNPEEGPREVFSKESKTVKRGE</sequence>